<keyword evidence="1" id="KW-0732">Signal</keyword>
<evidence type="ECO:0000313" key="3">
    <source>
        <dbReference type="Proteomes" id="UP000228535"/>
    </source>
</evidence>
<comment type="caution">
    <text evidence="2">The sequence shown here is derived from an EMBL/GenBank/DDBJ whole genome shotgun (WGS) entry which is preliminary data.</text>
</comment>
<dbReference type="Proteomes" id="UP000228535">
    <property type="component" value="Unassembled WGS sequence"/>
</dbReference>
<name>A0A2M9B4N7_9BACT</name>
<dbReference type="EMBL" id="PGFA01000003">
    <property type="protein sequence ID" value="PJJ52904.1"/>
    <property type="molecule type" value="Genomic_DNA"/>
</dbReference>
<feature type="chain" id="PRO_5014702424" description="Lipoprotein" evidence="1">
    <location>
        <begin position="21"/>
        <end position="207"/>
    </location>
</feature>
<evidence type="ECO:0000256" key="1">
    <source>
        <dbReference type="SAM" id="SignalP"/>
    </source>
</evidence>
<evidence type="ECO:0000313" key="2">
    <source>
        <dbReference type="EMBL" id="PJJ52904.1"/>
    </source>
</evidence>
<accession>A0A2M9B4N7</accession>
<dbReference type="AlphaFoldDB" id="A0A2M9B4N7"/>
<organism evidence="2 3">
    <name type="scientific">Hymenobacter chitinivorans DSM 11115</name>
    <dbReference type="NCBI Taxonomy" id="1121954"/>
    <lineage>
        <taxon>Bacteria</taxon>
        <taxon>Pseudomonadati</taxon>
        <taxon>Bacteroidota</taxon>
        <taxon>Cytophagia</taxon>
        <taxon>Cytophagales</taxon>
        <taxon>Hymenobacteraceae</taxon>
        <taxon>Hymenobacter</taxon>
    </lineage>
</organism>
<dbReference type="OrthoDB" id="850811at2"/>
<dbReference type="RefSeq" id="WP_157807620.1">
    <property type="nucleotide sequence ID" value="NZ_PGFA01000003.1"/>
</dbReference>
<proteinExistence type="predicted"/>
<keyword evidence="3" id="KW-1185">Reference proteome</keyword>
<feature type="signal peptide" evidence="1">
    <location>
        <begin position="1"/>
        <end position="20"/>
    </location>
</feature>
<sequence length="207" mass="21873">MRPLFALLLTAVTIALPACADKSDADQAPQPAAETRMQRELRYPLTPSTPNGDTVLVLQSGYPAERIKATAMGPGALMSSYQGLQIVLEVPDQAEQVRLMVPATQLGAAWTGTHPFYLYSINQLGAGGAYLVGPAVARPLIDTYFSALGSGSVTISKYDARARQVSGSFVLRQISVSDPGALAGLPEPLRKKCTVAVTGTFVNLPVQ</sequence>
<evidence type="ECO:0008006" key="4">
    <source>
        <dbReference type="Google" id="ProtNLM"/>
    </source>
</evidence>
<reference evidence="2 3" key="1">
    <citation type="submission" date="2017-11" db="EMBL/GenBank/DDBJ databases">
        <title>Genomic Encyclopedia of Archaeal and Bacterial Type Strains, Phase II (KMG-II): From Individual Species to Whole Genera.</title>
        <authorList>
            <person name="Goeker M."/>
        </authorList>
    </citation>
    <scope>NUCLEOTIDE SEQUENCE [LARGE SCALE GENOMIC DNA]</scope>
    <source>
        <strain evidence="2 3">DSM 11115</strain>
    </source>
</reference>
<gene>
    <name evidence="2" type="ORF">CLV45_3561</name>
</gene>
<protein>
    <recommendedName>
        <fullName evidence="4">Lipoprotein</fullName>
    </recommendedName>
</protein>